<evidence type="ECO:0000313" key="7">
    <source>
        <dbReference type="EMBL" id="KAJ8307680.1"/>
    </source>
</evidence>
<feature type="domain" description="C-type lectin" evidence="6">
    <location>
        <begin position="37"/>
        <end position="134"/>
    </location>
</feature>
<dbReference type="PANTHER" id="PTHR22799">
    <property type="entry name" value="TETRANECTIN-RELATED"/>
    <property type="match status" value="1"/>
</dbReference>
<organism evidence="7 8">
    <name type="scientific">Tegillarca granosa</name>
    <name type="common">Malaysian cockle</name>
    <name type="synonym">Anadara granosa</name>
    <dbReference type="NCBI Taxonomy" id="220873"/>
    <lineage>
        <taxon>Eukaryota</taxon>
        <taxon>Metazoa</taxon>
        <taxon>Spiralia</taxon>
        <taxon>Lophotrochozoa</taxon>
        <taxon>Mollusca</taxon>
        <taxon>Bivalvia</taxon>
        <taxon>Autobranchia</taxon>
        <taxon>Pteriomorphia</taxon>
        <taxon>Arcoida</taxon>
        <taxon>Arcoidea</taxon>
        <taxon>Arcidae</taxon>
        <taxon>Tegillarca</taxon>
    </lineage>
</organism>
<dbReference type="CDD" id="cd00037">
    <property type="entry name" value="CLECT"/>
    <property type="match status" value="1"/>
</dbReference>
<accession>A0ABQ9EWE1</accession>
<evidence type="ECO:0000256" key="1">
    <source>
        <dbReference type="ARBA" id="ARBA00004613"/>
    </source>
</evidence>
<keyword evidence="2" id="KW-0964">Secreted</keyword>
<evidence type="ECO:0000256" key="3">
    <source>
        <dbReference type="ARBA" id="ARBA00022729"/>
    </source>
</evidence>
<dbReference type="EMBL" id="JARBDR010000756">
    <property type="protein sequence ID" value="KAJ8307680.1"/>
    <property type="molecule type" value="Genomic_DNA"/>
</dbReference>
<keyword evidence="8" id="KW-1185">Reference proteome</keyword>
<protein>
    <recommendedName>
        <fullName evidence="6">C-type lectin domain-containing protein</fullName>
    </recommendedName>
</protein>
<name>A0ABQ9EWE1_TEGGR</name>
<dbReference type="InterPro" id="IPR016186">
    <property type="entry name" value="C-type_lectin-like/link_sf"/>
</dbReference>
<keyword evidence="3" id="KW-0732">Signal</keyword>
<evidence type="ECO:0000256" key="5">
    <source>
        <dbReference type="ARBA" id="ARBA00023157"/>
    </source>
</evidence>
<comment type="subcellular location">
    <subcellularLocation>
        <location evidence="1">Secreted</location>
    </subcellularLocation>
</comment>
<dbReference type="Proteomes" id="UP001217089">
    <property type="component" value="Unassembled WGS sequence"/>
</dbReference>
<evidence type="ECO:0000256" key="4">
    <source>
        <dbReference type="ARBA" id="ARBA00022734"/>
    </source>
</evidence>
<dbReference type="PANTHER" id="PTHR22799:SF1">
    <property type="entry name" value="C-TYPE LECTIN DOMAIN FAMILY 11 MEMBER A"/>
    <property type="match status" value="1"/>
</dbReference>
<evidence type="ECO:0000259" key="6">
    <source>
        <dbReference type="PROSITE" id="PS50041"/>
    </source>
</evidence>
<dbReference type="PROSITE" id="PS00615">
    <property type="entry name" value="C_TYPE_LECTIN_1"/>
    <property type="match status" value="1"/>
</dbReference>
<dbReference type="InterPro" id="IPR051663">
    <property type="entry name" value="CLec_Tetranectin-domain"/>
</dbReference>
<keyword evidence="4" id="KW-0430">Lectin</keyword>
<dbReference type="InterPro" id="IPR016187">
    <property type="entry name" value="CTDL_fold"/>
</dbReference>
<dbReference type="Gene3D" id="3.10.100.10">
    <property type="entry name" value="Mannose-Binding Protein A, subunit A"/>
    <property type="match status" value="2"/>
</dbReference>
<keyword evidence="5" id="KW-1015">Disulfide bond</keyword>
<dbReference type="InterPro" id="IPR018378">
    <property type="entry name" value="C-type_lectin_CS"/>
</dbReference>
<dbReference type="SMART" id="SM00034">
    <property type="entry name" value="CLECT"/>
    <property type="match status" value="1"/>
</dbReference>
<feature type="domain" description="C-type lectin" evidence="6">
    <location>
        <begin position="258"/>
        <end position="326"/>
    </location>
</feature>
<gene>
    <name evidence="7" type="ORF">KUTeg_014761</name>
</gene>
<reference evidence="7 8" key="1">
    <citation type="submission" date="2022-12" db="EMBL/GenBank/DDBJ databases">
        <title>Chromosome-level genome of Tegillarca granosa.</title>
        <authorList>
            <person name="Kim J."/>
        </authorList>
    </citation>
    <scope>NUCLEOTIDE SEQUENCE [LARGE SCALE GENOMIC DNA]</scope>
    <source>
        <strain evidence="7">Teg-2019</strain>
        <tissue evidence="7">Adductor muscle</tissue>
    </source>
</reference>
<comment type="caution">
    <text evidence="7">The sequence shown here is derived from an EMBL/GenBank/DDBJ whole genome shotgun (WGS) entry which is preliminary data.</text>
</comment>
<dbReference type="Pfam" id="PF00059">
    <property type="entry name" value="Lectin_C"/>
    <property type="match status" value="1"/>
</dbReference>
<dbReference type="PROSITE" id="PS50041">
    <property type="entry name" value="C_TYPE_LECTIN_2"/>
    <property type="match status" value="2"/>
</dbReference>
<evidence type="ECO:0000313" key="8">
    <source>
        <dbReference type="Proteomes" id="UP001217089"/>
    </source>
</evidence>
<evidence type="ECO:0000256" key="2">
    <source>
        <dbReference type="ARBA" id="ARBA00022525"/>
    </source>
</evidence>
<proteinExistence type="predicted"/>
<sequence length="326" mass="37950">MYRKHAYHLNIQPTGEIDIREMLAKMDGYLSTENTSCHKKGSRLTDVKTMDELNFLASYAKAKKDGIWLDGNDIKQEGKWIWSYNNEPINLAFWGPGEPNGKRSENCLMILKYGADIWKWNDAPCKNSYYYACQKKMQTPLEKQCITAKYLLYELIKCKQRCNKHRYGFGDGLDGTFKQPLCNIIQMFKTISHNIRKLQHLISHSYYIDRSRKISECSKNITWRLIVIRRGVGLLMLNPWTSLPLGSPGFQYAMDELNFLASYAKAKKGDQLKRMMRFDKDGIWLTGNDIKQEGNWIWSYNNEAINLAYWTLGEPNGKRSANCLMI</sequence>
<dbReference type="InterPro" id="IPR001304">
    <property type="entry name" value="C-type_lectin-like"/>
</dbReference>
<dbReference type="SUPFAM" id="SSF56436">
    <property type="entry name" value="C-type lectin-like"/>
    <property type="match status" value="2"/>
</dbReference>